<name>A0ABQ2S879_9DEIO</name>
<protein>
    <submittedName>
        <fullName evidence="4">SARP family transcriptional regulator</fullName>
    </submittedName>
</protein>
<dbReference type="SUPFAM" id="SSF52540">
    <property type="entry name" value="P-loop containing nucleoside triphosphate hydrolases"/>
    <property type="match status" value="1"/>
</dbReference>
<dbReference type="Gene3D" id="1.25.40.10">
    <property type="entry name" value="Tetratricopeptide repeat domain"/>
    <property type="match status" value="2"/>
</dbReference>
<evidence type="ECO:0000256" key="1">
    <source>
        <dbReference type="ARBA" id="ARBA00022741"/>
    </source>
</evidence>
<comment type="caution">
    <text evidence="4">The sequence shown here is derived from an EMBL/GenBank/DDBJ whole genome shotgun (WGS) entry which is preliminary data.</text>
</comment>
<feature type="domain" description="Bacterial transcriptional activator" evidence="3">
    <location>
        <begin position="93"/>
        <end position="229"/>
    </location>
</feature>
<evidence type="ECO:0000259" key="3">
    <source>
        <dbReference type="SMART" id="SM01043"/>
    </source>
</evidence>
<evidence type="ECO:0000313" key="4">
    <source>
        <dbReference type="EMBL" id="GGR95663.1"/>
    </source>
</evidence>
<organism evidence="4 5">
    <name type="scientific">Deinococcus sedimenti</name>
    <dbReference type="NCBI Taxonomy" id="1867090"/>
    <lineage>
        <taxon>Bacteria</taxon>
        <taxon>Thermotogati</taxon>
        <taxon>Deinococcota</taxon>
        <taxon>Deinococci</taxon>
        <taxon>Deinococcales</taxon>
        <taxon>Deinococcaceae</taxon>
        <taxon>Deinococcus</taxon>
    </lineage>
</organism>
<evidence type="ECO:0000256" key="2">
    <source>
        <dbReference type="ARBA" id="ARBA00022840"/>
    </source>
</evidence>
<dbReference type="InterPro" id="IPR005158">
    <property type="entry name" value="BTAD"/>
</dbReference>
<proteinExistence type="predicted"/>
<dbReference type="Gene3D" id="1.10.10.10">
    <property type="entry name" value="Winged helix-like DNA-binding domain superfamily/Winged helix DNA-binding domain"/>
    <property type="match status" value="1"/>
</dbReference>
<evidence type="ECO:0000313" key="5">
    <source>
        <dbReference type="Proteomes" id="UP000644548"/>
    </source>
</evidence>
<reference evidence="5" key="1">
    <citation type="journal article" date="2019" name="Int. J. Syst. Evol. Microbiol.">
        <title>The Global Catalogue of Microorganisms (GCM) 10K type strain sequencing project: providing services to taxonomists for standard genome sequencing and annotation.</title>
        <authorList>
            <consortium name="The Broad Institute Genomics Platform"/>
            <consortium name="The Broad Institute Genome Sequencing Center for Infectious Disease"/>
            <person name="Wu L."/>
            <person name="Ma J."/>
        </authorList>
    </citation>
    <scope>NUCLEOTIDE SEQUENCE [LARGE SCALE GENOMIC DNA]</scope>
    <source>
        <strain evidence="5">JCM 31405</strain>
    </source>
</reference>
<dbReference type="Proteomes" id="UP000644548">
    <property type="component" value="Unassembled WGS sequence"/>
</dbReference>
<dbReference type="Pfam" id="PF13191">
    <property type="entry name" value="AAA_16"/>
    <property type="match status" value="1"/>
</dbReference>
<dbReference type="SUPFAM" id="SSF48452">
    <property type="entry name" value="TPR-like"/>
    <property type="match status" value="1"/>
</dbReference>
<dbReference type="PANTHER" id="PTHR16305:SF35">
    <property type="entry name" value="TRANSCRIPTIONAL ACTIVATOR DOMAIN"/>
    <property type="match status" value="1"/>
</dbReference>
<keyword evidence="2" id="KW-0067">ATP-binding</keyword>
<dbReference type="InterPro" id="IPR036388">
    <property type="entry name" value="WH-like_DNA-bd_sf"/>
</dbReference>
<gene>
    <name evidence="4" type="ORF">GCM10008960_23210</name>
</gene>
<accession>A0ABQ2S879</accession>
<dbReference type="InterPro" id="IPR011990">
    <property type="entry name" value="TPR-like_helical_dom_sf"/>
</dbReference>
<sequence length="933" mass="98427">MERRVSVTLRLLGDPALLVRGARVPVRARRLLLLAALALEGRQSRARLSARLFPEHGPEEARARLRLELHRARGPLDGALHLDGEDVWLDAACDAAQLRGAVAAGDWAADWGAGRPWTSGELLSGVSVPDVPELDEWVEGWRAQVRAWQVGLLEAAVTGLDAQGRPEGALDAQRALLDAQPLSEAACDALTRLLWGAGRRAEAAQVQAAFTERFERELGWAPALGHALEGGSASPPPAAGSVSVLEPPLVGREGLWQQVLDWAGRAPAGGTLLLIGEGGVGKSRLLDALTRGPLGAGVGERRVLLRGSSGAAAGPFGALLRALELRPEVLGGLPRRVRDDLGVVAPQLCPPPLLPVGALSEARVQEAFTQALLALAGNGRVWVVEDAHWLDPSTLRVLARAQERSGARVLGAVRPEGLVPGGPLHAWAQELDGAGRLLRLEVPPLSELAVLKLIRLLSGSARATGFAQTLHGLSGGNPYALLSLVQGLLSRGVLSVDAQGAWQLHVDLPEVRSLVPGTLRAALEERVAAQGPAVLAALRGAALRGRSFRPEDAAAASGLDGAALDAALSAAAAHRWVEARPDGSFRLEHDLLREALRLGWPDPERAAGHARLARHLDGVGAAARERAAHWEAAGDSDRAAGLWREAASDARALWAHRETLLALDRALACTPGGPERAALHRERGRAFQALGDLDAWAAELDAAQGLVPDDRAEALRLALERTHLLLRRGEPQGALEVSAPWLAGPGLSGAEPADGRAAPEWGLLMHDRALALLRLGRADEAQALLRATLDAGGDDLLRANLHSTLAGVAYEQERPAEGLADARAAQALFRTLGRHEGEVVALTTLAELHRLLGDGAGQRSALEAALEPARRSGQYRMQHHVWQALSEWAQEHGEAGALRDFATGGLEAAEAEGHAAGAAVFQALLDQGRAQRS</sequence>
<dbReference type="InterPro" id="IPR027417">
    <property type="entry name" value="P-loop_NTPase"/>
</dbReference>
<dbReference type="Pfam" id="PF03704">
    <property type="entry name" value="BTAD"/>
    <property type="match status" value="1"/>
</dbReference>
<dbReference type="SMART" id="SM01043">
    <property type="entry name" value="BTAD"/>
    <property type="match status" value="1"/>
</dbReference>
<dbReference type="PANTHER" id="PTHR16305">
    <property type="entry name" value="TESTICULAR SOLUBLE ADENYLYL CYCLASE"/>
    <property type="match status" value="1"/>
</dbReference>
<keyword evidence="1" id="KW-0547">Nucleotide-binding</keyword>
<dbReference type="EMBL" id="BMQN01000004">
    <property type="protein sequence ID" value="GGR95663.1"/>
    <property type="molecule type" value="Genomic_DNA"/>
</dbReference>
<keyword evidence="5" id="KW-1185">Reference proteome</keyword>
<dbReference type="InterPro" id="IPR041664">
    <property type="entry name" value="AAA_16"/>
</dbReference>